<dbReference type="STRING" id="91626.A0A0C9N389"/>
<feature type="compositionally biased region" description="Low complexity" evidence="2">
    <location>
        <begin position="55"/>
        <end position="78"/>
    </location>
</feature>
<evidence type="ECO:0000313" key="3">
    <source>
        <dbReference type="EMBL" id="GAN09063.1"/>
    </source>
</evidence>
<accession>A0A0C9N389</accession>
<feature type="coiled-coil region" evidence="1">
    <location>
        <begin position="322"/>
        <end position="461"/>
    </location>
</feature>
<keyword evidence="1" id="KW-0175">Coiled coil</keyword>
<sequence>MTHLELDTTVPLYNTFSHTISSDEELNTKYATATTTTLNSIPTYPTEDDRNTLATSPTSSWDSSRRSSCSSTSSTSYSFSTSHSLRIKHCKSLPPPNGDKHVLYPTKEAAYKRIEWLEEQMRLSKQSNEAIVSSMSRSIQTFLDGRKVNDLEPPSFSDAATGSSVLYTTTATSDTGNKKSIERDQGSSRHQAMRLVLEKLVELKDIVNKYNGSLKSDSMPESDIQSQLHLSTQTIEKWIDGVTEHKQSTKQDLKNVVIPLLVATEREKQQNIRLMEGLCRLSAQKKAAHHDAIKHTKTRIAAVQRAFEKQKKQLRQHVQDKLNGSKEEQMEMEQVVEDMRQEMETMIEELNQSKQQKERFEQKAKRLQDDLKAMQTSSTDDSEFLALQSLLRETETQVDQLEADNQEKMGRLEQIKSEFAKEKARILATHAHQVNALVLEKEELRGRLVKAEQSVSKAQSRKVVQVNNSELEEALRRTVAERDGELAKTKFELEKSQRHSEQLQKINQRQMQLELNTRLNELETSLKSQYKKDVDTYQVQLTRELRNMSGQMVELETELQDLQRQHAHDVNIIDNQEQKLARLEKEWKLKSAQWQQNEKKLETSLAIADQKITALEKEALVLYSKNLELAQQLGELDA</sequence>
<name>A0A0C9N389_9FUNG</name>
<dbReference type="OrthoDB" id="2290754at2759"/>
<reference evidence="3" key="1">
    <citation type="submission" date="2014-09" db="EMBL/GenBank/DDBJ databases">
        <title>Draft genome sequence of an oleaginous Mucoromycotina fungus Mucor ambiguus NBRC6742.</title>
        <authorList>
            <person name="Takeda I."/>
            <person name="Yamane N."/>
            <person name="Morita T."/>
            <person name="Tamano K."/>
            <person name="Machida M."/>
            <person name="Baker S."/>
            <person name="Koike H."/>
        </authorList>
    </citation>
    <scope>NUCLEOTIDE SEQUENCE</scope>
    <source>
        <strain evidence="3">NBRC 6742</strain>
    </source>
</reference>
<dbReference type="AlphaFoldDB" id="A0A0C9N389"/>
<organism evidence="3">
    <name type="scientific">Mucor ambiguus</name>
    <dbReference type="NCBI Taxonomy" id="91626"/>
    <lineage>
        <taxon>Eukaryota</taxon>
        <taxon>Fungi</taxon>
        <taxon>Fungi incertae sedis</taxon>
        <taxon>Mucoromycota</taxon>
        <taxon>Mucoromycotina</taxon>
        <taxon>Mucoromycetes</taxon>
        <taxon>Mucorales</taxon>
        <taxon>Mucorineae</taxon>
        <taxon>Mucoraceae</taxon>
        <taxon>Mucor</taxon>
    </lineage>
</organism>
<evidence type="ECO:0000256" key="2">
    <source>
        <dbReference type="SAM" id="MobiDB-lite"/>
    </source>
</evidence>
<gene>
    <name evidence="3" type="ORF">MAM1_0241c08585</name>
</gene>
<dbReference type="EMBL" id="DF836530">
    <property type="protein sequence ID" value="GAN09063.1"/>
    <property type="molecule type" value="Genomic_DNA"/>
</dbReference>
<proteinExistence type="predicted"/>
<keyword evidence="4" id="KW-1185">Reference proteome</keyword>
<protein>
    <submittedName>
        <fullName evidence="3">Uncharacterized protein</fullName>
    </submittedName>
</protein>
<evidence type="ECO:0000256" key="1">
    <source>
        <dbReference type="SAM" id="Coils"/>
    </source>
</evidence>
<evidence type="ECO:0000313" key="4">
    <source>
        <dbReference type="Proteomes" id="UP000053815"/>
    </source>
</evidence>
<dbReference type="Proteomes" id="UP000053815">
    <property type="component" value="Unassembled WGS sequence"/>
</dbReference>
<feature type="coiled-coil region" evidence="1">
    <location>
        <begin position="496"/>
        <end position="618"/>
    </location>
</feature>
<feature type="region of interest" description="Disordered" evidence="2">
    <location>
        <begin position="41"/>
        <end position="78"/>
    </location>
</feature>